<comment type="caution">
    <text evidence="2">The sequence shown here is derived from an EMBL/GenBank/DDBJ whole genome shotgun (WGS) entry which is preliminary data.</text>
</comment>
<accession>A0AAD7I8B1</accession>
<evidence type="ECO:0000313" key="2">
    <source>
        <dbReference type="EMBL" id="KAJ7737304.1"/>
    </source>
</evidence>
<evidence type="ECO:0000313" key="3">
    <source>
        <dbReference type="Proteomes" id="UP001215598"/>
    </source>
</evidence>
<dbReference type="Proteomes" id="UP001215598">
    <property type="component" value="Unassembled WGS sequence"/>
</dbReference>
<dbReference type="AlphaFoldDB" id="A0AAD7I8B1"/>
<dbReference type="EMBL" id="JARKIB010000117">
    <property type="protein sequence ID" value="KAJ7737304.1"/>
    <property type="molecule type" value="Genomic_DNA"/>
</dbReference>
<feature type="region of interest" description="Disordered" evidence="1">
    <location>
        <begin position="23"/>
        <end position="93"/>
    </location>
</feature>
<feature type="compositionally biased region" description="Low complexity" evidence="1">
    <location>
        <begin position="59"/>
        <end position="68"/>
    </location>
</feature>
<feature type="region of interest" description="Disordered" evidence="1">
    <location>
        <begin position="157"/>
        <end position="183"/>
    </location>
</feature>
<keyword evidence="3" id="KW-1185">Reference proteome</keyword>
<evidence type="ECO:0000256" key="1">
    <source>
        <dbReference type="SAM" id="MobiDB-lite"/>
    </source>
</evidence>
<protein>
    <submittedName>
        <fullName evidence="2">Uncharacterized protein</fullName>
    </submittedName>
</protein>
<proteinExistence type="predicted"/>
<gene>
    <name evidence="2" type="ORF">B0H16DRAFT_1466228</name>
</gene>
<reference evidence="2" key="1">
    <citation type="submission" date="2023-03" db="EMBL/GenBank/DDBJ databases">
        <title>Massive genome expansion in bonnet fungi (Mycena s.s.) driven by repeated elements and novel gene families across ecological guilds.</title>
        <authorList>
            <consortium name="Lawrence Berkeley National Laboratory"/>
            <person name="Harder C.B."/>
            <person name="Miyauchi S."/>
            <person name="Viragh M."/>
            <person name="Kuo A."/>
            <person name="Thoen E."/>
            <person name="Andreopoulos B."/>
            <person name="Lu D."/>
            <person name="Skrede I."/>
            <person name="Drula E."/>
            <person name="Henrissat B."/>
            <person name="Morin E."/>
            <person name="Kohler A."/>
            <person name="Barry K."/>
            <person name="LaButti K."/>
            <person name="Morin E."/>
            <person name="Salamov A."/>
            <person name="Lipzen A."/>
            <person name="Mereny Z."/>
            <person name="Hegedus B."/>
            <person name="Baldrian P."/>
            <person name="Stursova M."/>
            <person name="Weitz H."/>
            <person name="Taylor A."/>
            <person name="Grigoriev I.V."/>
            <person name="Nagy L.G."/>
            <person name="Martin F."/>
            <person name="Kauserud H."/>
        </authorList>
    </citation>
    <scope>NUCLEOTIDE SEQUENCE</scope>
    <source>
        <strain evidence="2">CBHHK182m</strain>
    </source>
</reference>
<organism evidence="2 3">
    <name type="scientific">Mycena metata</name>
    <dbReference type="NCBI Taxonomy" id="1033252"/>
    <lineage>
        <taxon>Eukaryota</taxon>
        <taxon>Fungi</taxon>
        <taxon>Dikarya</taxon>
        <taxon>Basidiomycota</taxon>
        <taxon>Agaricomycotina</taxon>
        <taxon>Agaricomycetes</taxon>
        <taxon>Agaricomycetidae</taxon>
        <taxon>Agaricales</taxon>
        <taxon>Marasmiineae</taxon>
        <taxon>Mycenaceae</taxon>
        <taxon>Mycena</taxon>
    </lineage>
</organism>
<feature type="compositionally biased region" description="Basic residues" evidence="1">
    <location>
        <begin position="71"/>
        <end position="93"/>
    </location>
</feature>
<sequence length="199" mass="21480">MLRQIAECGRLGFWLAENRKAGKALTSGGGDTAESWGGRRLFELGRLGRRSKSRPPTVPAQAKAACPPRQKPPKPHHHKPLTPPKKNKQKRHSRLVIIPLCAYPVEELAARAEVEAEVEVVRGRSAGGDEGGDEGGVIGLPSRALAAPRLASSIGADFANNGDANGKGKAKQRCKGSKQERETHLEIIMQRNNIQIPAR</sequence>
<name>A0AAD7I8B1_9AGAR</name>